<proteinExistence type="predicted"/>
<protein>
    <submittedName>
        <fullName evidence="1">Uncharacterized protein</fullName>
    </submittedName>
</protein>
<keyword evidence="2" id="KW-1185">Reference proteome</keyword>
<dbReference type="EMBL" id="KN392659">
    <property type="protein sequence ID" value="KHG09914.1"/>
    <property type="molecule type" value="Genomic_DNA"/>
</dbReference>
<evidence type="ECO:0000313" key="2">
    <source>
        <dbReference type="Proteomes" id="UP000032142"/>
    </source>
</evidence>
<name>A0A0B0NDN7_GOSAR</name>
<reference evidence="2" key="1">
    <citation type="submission" date="2014-09" db="EMBL/GenBank/DDBJ databases">
        <authorList>
            <person name="Mudge J."/>
            <person name="Ramaraj T."/>
            <person name="Lindquist I.E."/>
            <person name="Bharti A.K."/>
            <person name="Sundararajan A."/>
            <person name="Cameron C.T."/>
            <person name="Woodward J.E."/>
            <person name="May G.D."/>
            <person name="Brubaker C."/>
            <person name="Broadhvest J."/>
            <person name="Wilkins T.A."/>
        </authorList>
    </citation>
    <scope>NUCLEOTIDE SEQUENCE</scope>
    <source>
        <strain evidence="2">cv. AKA8401</strain>
    </source>
</reference>
<organism evidence="1 2">
    <name type="scientific">Gossypium arboreum</name>
    <name type="common">Tree cotton</name>
    <name type="synonym">Gossypium nanking</name>
    <dbReference type="NCBI Taxonomy" id="29729"/>
    <lineage>
        <taxon>Eukaryota</taxon>
        <taxon>Viridiplantae</taxon>
        <taxon>Streptophyta</taxon>
        <taxon>Embryophyta</taxon>
        <taxon>Tracheophyta</taxon>
        <taxon>Spermatophyta</taxon>
        <taxon>Magnoliopsida</taxon>
        <taxon>eudicotyledons</taxon>
        <taxon>Gunneridae</taxon>
        <taxon>Pentapetalae</taxon>
        <taxon>rosids</taxon>
        <taxon>malvids</taxon>
        <taxon>Malvales</taxon>
        <taxon>Malvaceae</taxon>
        <taxon>Malvoideae</taxon>
        <taxon>Gossypium</taxon>
    </lineage>
</organism>
<sequence>MIIPKIAKT</sequence>
<gene>
    <name evidence="1" type="ORF">F383_15964</name>
</gene>
<accession>A0A0B0NDN7</accession>
<dbReference type="Proteomes" id="UP000032142">
    <property type="component" value="Unassembled WGS sequence"/>
</dbReference>
<evidence type="ECO:0000313" key="1">
    <source>
        <dbReference type="EMBL" id="KHG09914.1"/>
    </source>
</evidence>